<dbReference type="InterPro" id="IPR036734">
    <property type="entry name" value="Neur_chan_lig-bd_sf"/>
</dbReference>
<reference evidence="2" key="1">
    <citation type="submission" date="2021-02" db="EMBL/GenBank/DDBJ databases">
        <authorList>
            <person name="Bekaert M."/>
        </authorList>
    </citation>
    <scope>NUCLEOTIDE SEQUENCE</scope>
    <source>
        <strain evidence="2">IoA-00</strain>
    </source>
</reference>
<dbReference type="GO" id="GO:0004888">
    <property type="term" value="F:transmembrane signaling receptor activity"/>
    <property type="evidence" value="ECO:0007669"/>
    <property type="project" value="InterPro"/>
</dbReference>
<dbReference type="AlphaFoldDB" id="A0A7R8H202"/>
<keyword evidence="3" id="KW-1185">Reference proteome</keyword>
<proteinExistence type="predicted"/>
<dbReference type="GO" id="GO:0005230">
    <property type="term" value="F:extracellular ligand-gated monoatomic ion channel activity"/>
    <property type="evidence" value="ECO:0007669"/>
    <property type="project" value="InterPro"/>
</dbReference>
<evidence type="ECO:0000313" key="3">
    <source>
        <dbReference type="Proteomes" id="UP000675881"/>
    </source>
</evidence>
<dbReference type="GO" id="GO:0016020">
    <property type="term" value="C:membrane"/>
    <property type="evidence" value="ECO:0007669"/>
    <property type="project" value="InterPro"/>
</dbReference>
<dbReference type="InterPro" id="IPR038050">
    <property type="entry name" value="Neuro_actylchol_rec"/>
</dbReference>
<evidence type="ECO:0000313" key="2">
    <source>
        <dbReference type="EMBL" id="CAF2804728.1"/>
    </source>
</evidence>
<feature type="domain" description="Neurotransmitter-gated ion-channel ligand-binding" evidence="1">
    <location>
        <begin position="101"/>
        <end position="163"/>
    </location>
</feature>
<accession>A0A7R8H202</accession>
<sequence>MKRIYFGIISSLLFVQIGQISGERIYQTSTHATKMIDSIETYIDHNIRPHYDQKEDVEVLFDIESLYINETSQTMTLDLSLLETWVDPRIANLGMNTTLILDSMRIQPDGRVRKNSRYLLECHCNMDWTYFPMDQQKCSVVIQGSTLEPENIHYYTNQKNLSIGRTLMIEFGVIHTSIKSIDNPYTTDPSTLLVLQFTLNRMPNYYIINYYLPSIMIVSFSWVSFWSCSVSNSVGCILFSFLSFIFVMFKTNKEALFNHYLRAIDIFSIVSLGLILLSFWDIFRKKLWTKSETLKRFTLECRTVFPTFYIGFLIIYWGTLTINRSL</sequence>
<dbReference type="PANTHER" id="PTHR18945">
    <property type="entry name" value="NEUROTRANSMITTER GATED ION CHANNEL"/>
    <property type="match status" value="1"/>
</dbReference>
<gene>
    <name evidence="2" type="ORF">LSAA_3333</name>
</gene>
<dbReference type="Proteomes" id="UP000675881">
    <property type="component" value="Chromosome 11"/>
</dbReference>
<protein>
    <submittedName>
        <fullName evidence="2">(salmon louse) hypothetical protein</fullName>
    </submittedName>
</protein>
<dbReference type="PRINTS" id="PR00253">
    <property type="entry name" value="GABAARECEPTR"/>
</dbReference>
<name>A0A7R8H202_LEPSM</name>
<dbReference type="InterPro" id="IPR006201">
    <property type="entry name" value="Neur_channel"/>
</dbReference>
<dbReference type="InterPro" id="IPR006028">
    <property type="entry name" value="GABAA/Glycine_rcpt"/>
</dbReference>
<organism evidence="2 3">
    <name type="scientific">Lepeophtheirus salmonis</name>
    <name type="common">Salmon louse</name>
    <name type="synonym">Caligus salmonis</name>
    <dbReference type="NCBI Taxonomy" id="72036"/>
    <lineage>
        <taxon>Eukaryota</taxon>
        <taxon>Metazoa</taxon>
        <taxon>Ecdysozoa</taxon>
        <taxon>Arthropoda</taxon>
        <taxon>Crustacea</taxon>
        <taxon>Multicrustacea</taxon>
        <taxon>Hexanauplia</taxon>
        <taxon>Copepoda</taxon>
        <taxon>Siphonostomatoida</taxon>
        <taxon>Caligidae</taxon>
        <taxon>Lepeophtheirus</taxon>
    </lineage>
</organism>
<dbReference type="InterPro" id="IPR006202">
    <property type="entry name" value="Neur_chan_lig-bd"/>
</dbReference>
<dbReference type="Pfam" id="PF02931">
    <property type="entry name" value="Neur_chan_LBD"/>
    <property type="match status" value="1"/>
</dbReference>
<evidence type="ECO:0000259" key="1">
    <source>
        <dbReference type="Pfam" id="PF02931"/>
    </source>
</evidence>
<dbReference type="Gene3D" id="1.20.58.390">
    <property type="entry name" value="Neurotransmitter-gated ion-channel transmembrane domain"/>
    <property type="match status" value="1"/>
</dbReference>
<dbReference type="SUPFAM" id="SSF63712">
    <property type="entry name" value="Nicotinic receptor ligand binding domain-like"/>
    <property type="match status" value="1"/>
</dbReference>
<dbReference type="EMBL" id="HG994590">
    <property type="protein sequence ID" value="CAF2804728.1"/>
    <property type="molecule type" value="Genomic_DNA"/>
</dbReference>
<dbReference type="Gene3D" id="2.70.170.10">
    <property type="entry name" value="Neurotransmitter-gated ion-channel ligand-binding domain"/>
    <property type="match status" value="2"/>
</dbReference>